<accession>A0A2T6B925</accession>
<dbReference type="Proteomes" id="UP000244224">
    <property type="component" value="Unassembled WGS sequence"/>
</dbReference>
<reference evidence="1 2" key="1">
    <citation type="submission" date="2018-04" db="EMBL/GenBank/DDBJ databases">
        <title>Genomic Encyclopedia of Archaeal and Bacterial Type Strains, Phase II (KMG-II): from individual species to whole genera.</title>
        <authorList>
            <person name="Goeker M."/>
        </authorList>
    </citation>
    <scope>NUCLEOTIDE SEQUENCE [LARGE SCALE GENOMIC DNA]</scope>
    <source>
        <strain evidence="1 2">DSM 21823</strain>
    </source>
</reference>
<evidence type="ECO:0008006" key="3">
    <source>
        <dbReference type="Google" id="ProtNLM"/>
    </source>
</evidence>
<gene>
    <name evidence="1" type="ORF">C8N34_102333</name>
</gene>
<evidence type="ECO:0000313" key="1">
    <source>
        <dbReference type="EMBL" id="PTX52553.1"/>
    </source>
</evidence>
<evidence type="ECO:0000313" key="2">
    <source>
        <dbReference type="Proteomes" id="UP000244224"/>
    </source>
</evidence>
<organism evidence="1 2">
    <name type="scientific">Gemmobacter caeni</name>
    <dbReference type="NCBI Taxonomy" id="589035"/>
    <lineage>
        <taxon>Bacteria</taxon>
        <taxon>Pseudomonadati</taxon>
        <taxon>Pseudomonadota</taxon>
        <taxon>Alphaproteobacteria</taxon>
        <taxon>Rhodobacterales</taxon>
        <taxon>Paracoccaceae</taxon>
        <taxon>Gemmobacter</taxon>
    </lineage>
</organism>
<dbReference type="EMBL" id="QBKP01000002">
    <property type="protein sequence ID" value="PTX52553.1"/>
    <property type="molecule type" value="Genomic_DNA"/>
</dbReference>
<dbReference type="OrthoDB" id="9795612at2"/>
<comment type="caution">
    <text evidence="1">The sequence shown here is derived from an EMBL/GenBank/DDBJ whole genome shotgun (WGS) entry which is preliminary data.</text>
</comment>
<dbReference type="AlphaFoldDB" id="A0A2T6B925"/>
<protein>
    <recommendedName>
        <fullName evidence="3">Type II secretory pathway pseudopilin PulG</fullName>
    </recommendedName>
</protein>
<sequence length="149" mass="16233">MFNLIAVIFSIVLVIALGVAAFYYGGEAYSTKTQETDYAEIVNGASQIKAAMEMYRVRNGEYPGGIEDAVLGVSATEELLSRLVAEDYLSGVPRGNWTIVDMAIQRELTDVQQCLNVNRIAGLNTDLAPNGCPPCTDPEFFSWPACENI</sequence>
<keyword evidence="2" id="KW-1185">Reference proteome</keyword>
<name>A0A2T6B925_9RHOB</name>
<dbReference type="RefSeq" id="WP_108127970.1">
    <property type="nucleotide sequence ID" value="NZ_QBKP01000002.1"/>
</dbReference>
<proteinExistence type="predicted"/>